<comment type="similarity">
    <text evidence="2">Belongs to the FlgN family.</text>
</comment>
<name>A0A9X2WBL7_9GAMM</name>
<dbReference type="Proteomes" id="UP001147830">
    <property type="component" value="Unassembled WGS sequence"/>
</dbReference>
<dbReference type="Pfam" id="PF05130">
    <property type="entry name" value="FlgN"/>
    <property type="match status" value="1"/>
</dbReference>
<reference evidence="4" key="1">
    <citation type="journal article" date="2022" name="Front. Microbiol.">
        <title>Genome-based taxonomic rearrangement of Oceanobacter-related bacteria including the description of Thalassolituus hydrocarbonoclasticus sp. nov. and Thalassolituus pacificus sp. nov. and emended description of the genus Thalassolituus.</title>
        <authorList>
            <person name="Dong C."/>
            <person name="Wei L."/>
            <person name="Wang J."/>
            <person name="Lai Q."/>
            <person name="Huang Z."/>
            <person name="Shao Z."/>
        </authorList>
    </citation>
    <scope>NUCLEOTIDE SEQUENCE</scope>
    <source>
        <strain evidence="4">59MF3M-4</strain>
    </source>
</reference>
<evidence type="ECO:0000313" key="4">
    <source>
        <dbReference type="EMBL" id="MCT7357517.1"/>
    </source>
</evidence>
<keyword evidence="4" id="KW-0969">Cilium</keyword>
<evidence type="ECO:0000256" key="2">
    <source>
        <dbReference type="ARBA" id="ARBA00007703"/>
    </source>
</evidence>
<evidence type="ECO:0000313" key="5">
    <source>
        <dbReference type="Proteomes" id="UP001147830"/>
    </source>
</evidence>
<protein>
    <submittedName>
        <fullName evidence="4">Flagellar protein FlgN</fullName>
    </submittedName>
</protein>
<dbReference type="InterPro" id="IPR036679">
    <property type="entry name" value="FlgN-like_sf"/>
</dbReference>
<accession>A0A9X2WBL7</accession>
<evidence type="ECO:0000256" key="3">
    <source>
        <dbReference type="ARBA" id="ARBA00022795"/>
    </source>
</evidence>
<dbReference type="RefSeq" id="WP_260974450.1">
    <property type="nucleotide sequence ID" value="NZ_JAOANI010000002.1"/>
</dbReference>
<proteinExistence type="inferred from homology"/>
<keyword evidence="4" id="KW-0966">Cell projection</keyword>
<reference evidence="4" key="2">
    <citation type="submission" date="2022-08" db="EMBL/GenBank/DDBJ databases">
        <authorList>
            <person name="Dong C."/>
        </authorList>
    </citation>
    <scope>NUCLEOTIDE SEQUENCE</scope>
    <source>
        <strain evidence="4">59MF3M-4</strain>
    </source>
</reference>
<evidence type="ECO:0000256" key="1">
    <source>
        <dbReference type="ARBA" id="ARBA00002397"/>
    </source>
</evidence>
<comment type="function">
    <text evidence="1">Required for the efficient initiation of filament assembly.</text>
</comment>
<gene>
    <name evidence="4" type="ORF">NYR02_00580</name>
</gene>
<dbReference type="InterPro" id="IPR007809">
    <property type="entry name" value="FlgN-like"/>
</dbReference>
<comment type="caution">
    <text evidence="4">The sequence shown here is derived from an EMBL/GenBank/DDBJ whole genome shotgun (WGS) entry which is preliminary data.</text>
</comment>
<keyword evidence="4" id="KW-0282">Flagellum</keyword>
<organism evidence="4 5">
    <name type="scientific">Thalassolituus pacificus</name>
    <dbReference type="NCBI Taxonomy" id="2975440"/>
    <lineage>
        <taxon>Bacteria</taxon>
        <taxon>Pseudomonadati</taxon>
        <taxon>Pseudomonadota</taxon>
        <taxon>Gammaproteobacteria</taxon>
        <taxon>Oceanospirillales</taxon>
        <taxon>Oceanospirillaceae</taxon>
        <taxon>Thalassolituus</taxon>
    </lineage>
</organism>
<keyword evidence="3" id="KW-1005">Bacterial flagellum biogenesis</keyword>
<dbReference type="AlphaFoldDB" id="A0A9X2WBL7"/>
<dbReference type="EMBL" id="JAOANI010000002">
    <property type="protein sequence ID" value="MCT7357517.1"/>
    <property type="molecule type" value="Genomic_DNA"/>
</dbReference>
<keyword evidence="5" id="KW-1185">Reference proteome</keyword>
<dbReference type="SUPFAM" id="SSF140566">
    <property type="entry name" value="FlgN-like"/>
    <property type="match status" value="1"/>
</dbReference>
<sequence length="156" mass="17638">MSTDIAQFSAFLQTELELVTGIHTILESERDALSASDIQSLQSLQEEKTLCLRQLQEQATKRLQWMKSSGLPQSAQCLKHPDIAAAASIRPLWFGLEKQYKKNQTLSIQLSDIVLHARHRTLQKLKILRGQQNDPHLYNDKGKASSLKQGQGYIQV</sequence>
<dbReference type="GO" id="GO:0044780">
    <property type="term" value="P:bacterial-type flagellum assembly"/>
    <property type="evidence" value="ECO:0007669"/>
    <property type="project" value="InterPro"/>
</dbReference>
<dbReference type="Gene3D" id="1.20.58.300">
    <property type="entry name" value="FlgN-like"/>
    <property type="match status" value="1"/>
</dbReference>